<dbReference type="NCBIfam" id="NF004970">
    <property type="entry name" value="PRK06333.1"/>
    <property type="match status" value="1"/>
</dbReference>
<keyword evidence="19" id="KW-1185">Reference proteome</keyword>
<dbReference type="CDD" id="cd00834">
    <property type="entry name" value="KAS_I_II"/>
    <property type="match status" value="1"/>
</dbReference>
<evidence type="ECO:0000256" key="14">
    <source>
        <dbReference type="PIRNR" id="PIRNR000447"/>
    </source>
</evidence>
<evidence type="ECO:0000259" key="17">
    <source>
        <dbReference type="PROSITE" id="PS52004"/>
    </source>
</evidence>
<evidence type="ECO:0000256" key="13">
    <source>
        <dbReference type="ARBA" id="ARBA00047659"/>
    </source>
</evidence>
<comment type="function">
    <text evidence="11 14">Involved in the type II fatty acid elongation cycle. Catalyzes the elongation of a wide range of acyl-ACP by the addition of two carbons from malonyl-ACP to an acyl acceptor. Can efficiently catalyze the conversion of palmitoleoyl-ACP (cis-hexadec-9-enoyl-ACP) to cis-vaccenoyl-ACP (cis-octadec-11-enoyl-ACP), an essential step in the thermal regulation of fatty acid composition.</text>
</comment>
<keyword evidence="10 14" id="KW-0012">Acyltransferase</keyword>
<dbReference type="GO" id="GO:0006633">
    <property type="term" value="P:fatty acid biosynthetic process"/>
    <property type="evidence" value="ECO:0007669"/>
    <property type="project" value="UniProtKB-UniRule"/>
</dbReference>
<evidence type="ECO:0000256" key="12">
    <source>
        <dbReference type="ARBA" id="ARBA00047318"/>
    </source>
</evidence>
<dbReference type="PANTHER" id="PTHR11712:SF336">
    <property type="entry name" value="3-OXOACYL-[ACYL-CARRIER-PROTEIN] SYNTHASE, MITOCHONDRIAL"/>
    <property type="match status" value="1"/>
</dbReference>
<evidence type="ECO:0000256" key="9">
    <source>
        <dbReference type="ARBA" id="ARBA00023160"/>
    </source>
</evidence>
<evidence type="ECO:0000256" key="1">
    <source>
        <dbReference type="ARBA" id="ARBA00005194"/>
    </source>
</evidence>
<dbReference type="InterPro" id="IPR014030">
    <property type="entry name" value="Ketoacyl_synth_N"/>
</dbReference>
<evidence type="ECO:0000256" key="7">
    <source>
        <dbReference type="ARBA" id="ARBA00022832"/>
    </source>
</evidence>
<keyword evidence="7" id="KW-0276">Fatty acid metabolism</keyword>
<dbReference type="NCBIfam" id="NF005589">
    <property type="entry name" value="PRK07314.1"/>
    <property type="match status" value="1"/>
</dbReference>
<dbReference type="Proteomes" id="UP000027931">
    <property type="component" value="Unassembled WGS sequence"/>
</dbReference>
<dbReference type="InterPro" id="IPR017568">
    <property type="entry name" value="3-oxoacyl-ACP_synth-2"/>
</dbReference>
<dbReference type="InterPro" id="IPR020841">
    <property type="entry name" value="PKS_Beta-ketoAc_synthase_dom"/>
</dbReference>
<sequence>MKRRVVITGMGVVSPLGNDVETYWNNLKNGRSGIRKIERFDTTGLATTIAGLVEDFNPEDFIDKKEARKMDVFVQYAVGAAYQAMKQAGLEITEENATRIGVYIGSGIGGIGTLCEQYDVLKEKGPRRVSPFFVPMIIGDMASGQVSILLGARGPNSSPISACATGTNSIGDAFKIIERGAADAMLCGGAEAAVYPLTIAGFNSAKAMATIYNDSPEISSRPFDKDRDGFVLSEGAGVLLLEELEHAKQRGAQILAEVVGYGMSGDAYHLTAPAPEGEGGARAMKHALDDAGIQPEQVAYVNAHGTATMGDVLETQAIKSVYGEHAYKLAVSSTKSMTGHMLGAAGAIEAIACVEAMRHSILPPTINLDNPDEGCDLDYVPNQAREANIDYCMSNSFGFGGHNASIVLKKYTE</sequence>
<evidence type="ECO:0000256" key="10">
    <source>
        <dbReference type="ARBA" id="ARBA00023315"/>
    </source>
</evidence>
<evidence type="ECO:0000313" key="18">
    <source>
        <dbReference type="EMBL" id="KEO81925.1"/>
    </source>
</evidence>
<dbReference type="Gene3D" id="3.40.47.10">
    <property type="match status" value="1"/>
</dbReference>
<keyword evidence="8" id="KW-0443">Lipid metabolism</keyword>
<dbReference type="RefSeq" id="WP_038091686.1">
    <property type="nucleotide sequence ID" value="NZ_JMIR01000030.1"/>
</dbReference>
<dbReference type="Pfam" id="PF02801">
    <property type="entry name" value="Ketoacyl-synt_C"/>
    <property type="match status" value="1"/>
</dbReference>
<dbReference type="EMBL" id="JMIR01000030">
    <property type="protein sequence ID" value="KEO81925.1"/>
    <property type="molecule type" value="Genomic_DNA"/>
</dbReference>
<dbReference type="GO" id="GO:0005829">
    <property type="term" value="C:cytosol"/>
    <property type="evidence" value="ECO:0007669"/>
    <property type="project" value="TreeGrafter"/>
</dbReference>
<evidence type="ECO:0000256" key="5">
    <source>
        <dbReference type="ARBA" id="ARBA00022516"/>
    </source>
</evidence>
<dbReference type="SMART" id="SM00825">
    <property type="entry name" value="PKS_KS"/>
    <property type="match status" value="1"/>
</dbReference>
<comment type="pathway">
    <text evidence="1 14">Lipid metabolism; fatty acid biosynthesis.</text>
</comment>
<dbReference type="Pfam" id="PF00109">
    <property type="entry name" value="ketoacyl-synt"/>
    <property type="match status" value="1"/>
</dbReference>
<dbReference type="PIRSF" id="PIRSF000447">
    <property type="entry name" value="KAS_II"/>
    <property type="match status" value="1"/>
</dbReference>
<dbReference type="PROSITE" id="PS52004">
    <property type="entry name" value="KS3_2"/>
    <property type="match status" value="1"/>
</dbReference>
<comment type="catalytic activity">
    <reaction evidence="13 14">
        <text>a fatty acyl-[ACP] + malonyl-[ACP] + H(+) = a 3-oxoacyl-[ACP] + holo-[ACP] + CO2</text>
        <dbReference type="Rhea" id="RHEA:22836"/>
        <dbReference type="Rhea" id="RHEA-COMP:9623"/>
        <dbReference type="Rhea" id="RHEA-COMP:9685"/>
        <dbReference type="Rhea" id="RHEA-COMP:9916"/>
        <dbReference type="Rhea" id="RHEA-COMP:14125"/>
        <dbReference type="ChEBI" id="CHEBI:15378"/>
        <dbReference type="ChEBI" id="CHEBI:16526"/>
        <dbReference type="ChEBI" id="CHEBI:64479"/>
        <dbReference type="ChEBI" id="CHEBI:78449"/>
        <dbReference type="ChEBI" id="CHEBI:78776"/>
        <dbReference type="ChEBI" id="CHEBI:138651"/>
    </reaction>
</comment>
<dbReference type="GO" id="GO:0004315">
    <property type="term" value="F:3-oxoacyl-[acyl-carrier-protein] synthase activity"/>
    <property type="evidence" value="ECO:0007669"/>
    <property type="project" value="UniProtKB-UniRule"/>
</dbReference>
<evidence type="ECO:0000256" key="16">
    <source>
        <dbReference type="RuleBase" id="RU003694"/>
    </source>
</evidence>
<evidence type="ECO:0000313" key="19">
    <source>
        <dbReference type="Proteomes" id="UP000027931"/>
    </source>
</evidence>
<keyword evidence="9 14" id="KW-0275">Fatty acid biosynthesis</keyword>
<feature type="active site" description="For beta-ketoacyl synthase activity" evidence="15">
    <location>
        <position position="163"/>
    </location>
</feature>
<dbReference type="NCBIfam" id="TIGR03150">
    <property type="entry name" value="fabF"/>
    <property type="match status" value="1"/>
</dbReference>
<evidence type="ECO:0000256" key="2">
    <source>
        <dbReference type="ARBA" id="ARBA00008467"/>
    </source>
</evidence>
<dbReference type="InterPro" id="IPR016039">
    <property type="entry name" value="Thiolase-like"/>
</dbReference>
<dbReference type="SUPFAM" id="SSF53901">
    <property type="entry name" value="Thiolase-like"/>
    <property type="match status" value="2"/>
</dbReference>
<keyword evidence="5 14" id="KW-0444">Lipid biosynthesis</keyword>
<organism evidence="18 19">
    <name type="scientific">Tumebacillus flagellatus</name>
    <dbReference type="NCBI Taxonomy" id="1157490"/>
    <lineage>
        <taxon>Bacteria</taxon>
        <taxon>Bacillati</taxon>
        <taxon>Bacillota</taxon>
        <taxon>Bacilli</taxon>
        <taxon>Bacillales</taxon>
        <taxon>Alicyclobacillaceae</taxon>
        <taxon>Tumebacillus</taxon>
    </lineage>
</organism>
<proteinExistence type="inferred from homology"/>
<dbReference type="InterPro" id="IPR000794">
    <property type="entry name" value="Beta-ketoacyl_synthase"/>
</dbReference>
<dbReference type="FunFam" id="3.40.47.10:FF:000009">
    <property type="entry name" value="3-oxoacyl-[acyl-carrier-protein] synthase 2"/>
    <property type="match status" value="1"/>
</dbReference>
<accession>A0A074LN31</accession>
<name>A0A074LN31_9BACL</name>
<evidence type="ECO:0000256" key="4">
    <source>
        <dbReference type="ARBA" id="ARBA00014657"/>
    </source>
</evidence>
<reference evidence="18 19" key="1">
    <citation type="journal article" date="2013" name="Int. J. Syst. Evol. Microbiol.">
        <title>Tumebacillus flagellatus sp. nov., an alpha-amylase/pullulanase-producing bacterium isolated from cassava wastewater.</title>
        <authorList>
            <person name="Wang Q."/>
            <person name="Xie N."/>
            <person name="Qin Y."/>
            <person name="Shen N."/>
            <person name="Zhu J."/>
            <person name="Mi H."/>
            <person name="Huang R."/>
        </authorList>
    </citation>
    <scope>NUCLEOTIDE SEQUENCE [LARGE SCALE GENOMIC DNA]</scope>
    <source>
        <strain evidence="18 19">GST4</strain>
    </source>
</reference>
<dbReference type="PROSITE" id="PS00606">
    <property type="entry name" value="KS3_1"/>
    <property type="match status" value="1"/>
</dbReference>
<dbReference type="PANTHER" id="PTHR11712">
    <property type="entry name" value="POLYKETIDE SYNTHASE-RELATED"/>
    <property type="match status" value="1"/>
</dbReference>
<dbReference type="EC" id="2.3.1.179" evidence="3 14"/>
<evidence type="ECO:0000256" key="3">
    <source>
        <dbReference type="ARBA" id="ARBA00012356"/>
    </source>
</evidence>
<dbReference type="InterPro" id="IPR014031">
    <property type="entry name" value="Ketoacyl_synth_C"/>
</dbReference>
<comment type="catalytic activity">
    <reaction evidence="12 14">
        <text>(9Z)-hexadecenoyl-[ACP] + malonyl-[ACP] + H(+) = 3-oxo-(11Z)-octadecenoyl-[ACP] + holo-[ACP] + CO2</text>
        <dbReference type="Rhea" id="RHEA:55040"/>
        <dbReference type="Rhea" id="RHEA-COMP:9623"/>
        <dbReference type="Rhea" id="RHEA-COMP:9685"/>
        <dbReference type="Rhea" id="RHEA-COMP:10800"/>
        <dbReference type="Rhea" id="RHEA-COMP:14074"/>
        <dbReference type="ChEBI" id="CHEBI:15378"/>
        <dbReference type="ChEBI" id="CHEBI:16526"/>
        <dbReference type="ChEBI" id="CHEBI:64479"/>
        <dbReference type="ChEBI" id="CHEBI:78449"/>
        <dbReference type="ChEBI" id="CHEBI:83989"/>
        <dbReference type="ChEBI" id="CHEBI:138538"/>
        <dbReference type="EC" id="2.3.1.179"/>
    </reaction>
</comment>
<protein>
    <recommendedName>
        <fullName evidence="4 14">3-oxoacyl-[acyl-carrier-protein] synthase 2</fullName>
        <ecNumber evidence="3 14">2.3.1.179</ecNumber>
    </recommendedName>
</protein>
<comment type="similarity">
    <text evidence="2 14 16">Belongs to the thiolase-like superfamily. Beta-ketoacyl-ACP synthases family.</text>
</comment>
<evidence type="ECO:0000256" key="6">
    <source>
        <dbReference type="ARBA" id="ARBA00022679"/>
    </source>
</evidence>
<evidence type="ECO:0000256" key="8">
    <source>
        <dbReference type="ARBA" id="ARBA00023098"/>
    </source>
</evidence>
<dbReference type="OrthoDB" id="9808669at2"/>
<dbReference type="AlphaFoldDB" id="A0A074LN31"/>
<gene>
    <name evidence="18" type="ORF">EL26_18015</name>
</gene>
<comment type="caution">
    <text evidence="18">The sequence shown here is derived from an EMBL/GenBank/DDBJ whole genome shotgun (WGS) entry which is preliminary data.</text>
</comment>
<dbReference type="UniPathway" id="UPA00094"/>
<dbReference type="eggNOG" id="COG0304">
    <property type="taxonomic scope" value="Bacteria"/>
</dbReference>
<evidence type="ECO:0000256" key="11">
    <source>
        <dbReference type="ARBA" id="ARBA00024006"/>
    </source>
</evidence>
<keyword evidence="6 14" id="KW-0808">Transferase</keyword>
<dbReference type="InterPro" id="IPR018201">
    <property type="entry name" value="Ketoacyl_synth_AS"/>
</dbReference>
<evidence type="ECO:0000256" key="15">
    <source>
        <dbReference type="PIRSR" id="PIRSR000447-1"/>
    </source>
</evidence>
<dbReference type="STRING" id="1157490.EL26_18015"/>
<feature type="domain" description="Ketosynthase family 3 (KS3)" evidence="17">
    <location>
        <begin position="2"/>
        <end position="410"/>
    </location>
</feature>